<reference evidence="1" key="1">
    <citation type="submission" date="2024-12" db="EMBL/GenBank/DDBJ databases">
        <title>Comparative genomics and development of molecular markers within Purpureocillium lilacinum and among Purpureocillium species.</title>
        <authorList>
            <person name="Yeh Z.-Y."/>
            <person name="Ni N.-T."/>
            <person name="Lo P.-H."/>
            <person name="Mushyakhwo K."/>
            <person name="Lin C.-F."/>
            <person name="Nai Y.-S."/>
        </authorList>
    </citation>
    <scope>NUCLEOTIDE SEQUENCE</scope>
    <source>
        <strain evidence="1">NCHU-NPUST-175</strain>
    </source>
</reference>
<evidence type="ECO:0000313" key="2">
    <source>
        <dbReference type="Proteomes" id="UP001638806"/>
    </source>
</evidence>
<keyword evidence="2" id="KW-1185">Reference proteome</keyword>
<dbReference type="Proteomes" id="UP001638806">
    <property type="component" value="Unassembled WGS sequence"/>
</dbReference>
<organism evidence="1 2">
    <name type="scientific">Purpureocillium lilacinum</name>
    <name type="common">Paecilomyces lilacinus</name>
    <dbReference type="NCBI Taxonomy" id="33203"/>
    <lineage>
        <taxon>Eukaryota</taxon>
        <taxon>Fungi</taxon>
        <taxon>Dikarya</taxon>
        <taxon>Ascomycota</taxon>
        <taxon>Pezizomycotina</taxon>
        <taxon>Sordariomycetes</taxon>
        <taxon>Hypocreomycetidae</taxon>
        <taxon>Hypocreales</taxon>
        <taxon>Ophiocordycipitaceae</taxon>
        <taxon>Purpureocillium</taxon>
    </lineage>
</organism>
<accession>A0ACC4DA86</accession>
<dbReference type="EMBL" id="JBGNUJ010000012">
    <property type="protein sequence ID" value="KAL3953280.1"/>
    <property type="molecule type" value="Genomic_DNA"/>
</dbReference>
<proteinExistence type="predicted"/>
<gene>
    <name evidence="1" type="ORF">ACCO45_013223</name>
</gene>
<name>A0ACC4DA86_PURLI</name>
<evidence type="ECO:0000313" key="1">
    <source>
        <dbReference type="EMBL" id="KAL3953280.1"/>
    </source>
</evidence>
<sequence length="136" mass="14787">MCIHGQGPILTISQNHAVTTIHSTETFDGQNNARPDTWNGRRPPCATHGLHRNLHPPPSASQRATLPAGNQIAGSETRRRLNQQRGNRPPARAAVEHRSAPGGQWRQAMRAVPSSHVSARTRAIAWGPVGRRDNGP</sequence>
<comment type="caution">
    <text evidence="1">The sequence shown here is derived from an EMBL/GenBank/DDBJ whole genome shotgun (WGS) entry which is preliminary data.</text>
</comment>
<protein>
    <submittedName>
        <fullName evidence="1">Uncharacterized protein</fullName>
    </submittedName>
</protein>